<dbReference type="SUPFAM" id="SSF55781">
    <property type="entry name" value="GAF domain-like"/>
    <property type="match status" value="1"/>
</dbReference>
<dbReference type="GO" id="GO:1902201">
    <property type="term" value="P:negative regulation of bacterial-type flagellum-dependent cell motility"/>
    <property type="evidence" value="ECO:0007669"/>
    <property type="project" value="TreeGrafter"/>
</dbReference>
<dbReference type="InterPro" id="IPR043128">
    <property type="entry name" value="Rev_trsase/Diguanyl_cyclase"/>
</dbReference>
<evidence type="ECO:0000256" key="1">
    <source>
        <dbReference type="SAM" id="MobiDB-lite"/>
    </source>
</evidence>
<sequence length="226" mass="25265">NSKNTVEFTSKDLAISSTISNQAAVALQNAHLYSKIQELSVIDELTQAYNHRFFQQRIRDEIELAKRYKSILTLSMLDIDFFKNYNDQNGHLAGDVCLKQAAQIISQGLRKTDIMARYGGDEFAVILPATDRYGAARLLEKIRYDIEKYPFEFKHSHPGGNVTISVGIAVFPKDAGDFRELISLADQSLYKAKNLGKNRVIVYEAPKNNNKNHVPGPSSNPSGRAG</sequence>
<feature type="region of interest" description="Disordered" evidence="1">
    <location>
        <begin position="206"/>
        <end position="226"/>
    </location>
</feature>
<dbReference type="SMART" id="SM00267">
    <property type="entry name" value="GGDEF"/>
    <property type="match status" value="1"/>
</dbReference>
<dbReference type="FunFam" id="3.30.70.270:FF:000001">
    <property type="entry name" value="Diguanylate cyclase domain protein"/>
    <property type="match status" value="1"/>
</dbReference>
<dbReference type="Gene3D" id="3.30.70.270">
    <property type="match status" value="1"/>
</dbReference>
<name>X0X7R9_9ZZZZ</name>
<evidence type="ECO:0000313" key="3">
    <source>
        <dbReference type="EMBL" id="GAG39085.1"/>
    </source>
</evidence>
<dbReference type="Gene3D" id="3.30.450.40">
    <property type="match status" value="1"/>
</dbReference>
<dbReference type="InterPro" id="IPR050469">
    <property type="entry name" value="Diguanylate_Cyclase"/>
</dbReference>
<dbReference type="SUPFAM" id="SSF55073">
    <property type="entry name" value="Nucleotide cyclase"/>
    <property type="match status" value="1"/>
</dbReference>
<dbReference type="GO" id="GO:0043709">
    <property type="term" value="P:cell adhesion involved in single-species biofilm formation"/>
    <property type="evidence" value="ECO:0007669"/>
    <property type="project" value="TreeGrafter"/>
</dbReference>
<dbReference type="Pfam" id="PF00990">
    <property type="entry name" value="GGDEF"/>
    <property type="match status" value="1"/>
</dbReference>
<dbReference type="AlphaFoldDB" id="X0X7R9"/>
<dbReference type="GO" id="GO:0005886">
    <property type="term" value="C:plasma membrane"/>
    <property type="evidence" value="ECO:0007669"/>
    <property type="project" value="TreeGrafter"/>
</dbReference>
<protein>
    <recommendedName>
        <fullName evidence="2">GGDEF domain-containing protein</fullName>
    </recommendedName>
</protein>
<evidence type="ECO:0000259" key="2">
    <source>
        <dbReference type="PROSITE" id="PS50887"/>
    </source>
</evidence>
<feature type="compositionally biased region" description="Polar residues" evidence="1">
    <location>
        <begin position="207"/>
        <end position="226"/>
    </location>
</feature>
<organism evidence="3">
    <name type="scientific">marine sediment metagenome</name>
    <dbReference type="NCBI Taxonomy" id="412755"/>
    <lineage>
        <taxon>unclassified sequences</taxon>
        <taxon>metagenomes</taxon>
        <taxon>ecological metagenomes</taxon>
    </lineage>
</organism>
<dbReference type="PROSITE" id="PS50887">
    <property type="entry name" value="GGDEF"/>
    <property type="match status" value="1"/>
</dbReference>
<dbReference type="NCBIfam" id="TIGR00254">
    <property type="entry name" value="GGDEF"/>
    <property type="match status" value="1"/>
</dbReference>
<reference evidence="3" key="1">
    <citation type="journal article" date="2014" name="Front. Microbiol.">
        <title>High frequency of phylogenetically diverse reductive dehalogenase-homologous genes in deep subseafloor sedimentary metagenomes.</title>
        <authorList>
            <person name="Kawai M."/>
            <person name="Futagami T."/>
            <person name="Toyoda A."/>
            <person name="Takaki Y."/>
            <person name="Nishi S."/>
            <person name="Hori S."/>
            <person name="Arai W."/>
            <person name="Tsubouchi T."/>
            <person name="Morono Y."/>
            <person name="Uchiyama I."/>
            <person name="Ito T."/>
            <person name="Fujiyama A."/>
            <person name="Inagaki F."/>
            <person name="Takami H."/>
        </authorList>
    </citation>
    <scope>NUCLEOTIDE SEQUENCE</scope>
    <source>
        <strain evidence="3">Expedition CK06-06</strain>
    </source>
</reference>
<comment type="caution">
    <text evidence="3">The sequence shown here is derived from an EMBL/GenBank/DDBJ whole genome shotgun (WGS) entry which is preliminary data.</text>
</comment>
<dbReference type="EMBL" id="BARS01044707">
    <property type="protein sequence ID" value="GAG39085.1"/>
    <property type="molecule type" value="Genomic_DNA"/>
</dbReference>
<feature type="non-terminal residue" evidence="3">
    <location>
        <position position="1"/>
    </location>
</feature>
<dbReference type="PANTHER" id="PTHR45138">
    <property type="entry name" value="REGULATORY COMPONENTS OF SENSORY TRANSDUCTION SYSTEM"/>
    <property type="match status" value="1"/>
</dbReference>
<dbReference type="InterPro" id="IPR000160">
    <property type="entry name" value="GGDEF_dom"/>
</dbReference>
<dbReference type="PANTHER" id="PTHR45138:SF9">
    <property type="entry name" value="DIGUANYLATE CYCLASE DGCM-RELATED"/>
    <property type="match status" value="1"/>
</dbReference>
<dbReference type="InterPro" id="IPR029787">
    <property type="entry name" value="Nucleotide_cyclase"/>
</dbReference>
<feature type="domain" description="GGDEF" evidence="2">
    <location>
        <begin position="70"/>
        <end position="205"/>
    </location>
</feature>
<dbReference type="GO" id="GO:0052621">
    <property type="term" value="F:diguanylate cyclase activity"/>
    <property type="evidence" value="ECO:0007669"/>
    <property type="project" value="TreeGrafter"/>
</dbReference>
<proteinExistence type="predicted"/>
<dbReference type="CDD" id="cd01949">
    <property type="entry name" value="GGDEF"/>
    <property type="match status" value="1"/>
</dbReference>
<dbReference type="InterPro" id="IPR029016">
    <property type="entry name" value="GAF-like_dom_sf"/>
</dbReference>
<gene>
    <name evidence="3" type="ORF">S01H1_67497</name>
</gene>
<accession>X0X7R9</accession>